<dbReference type="RefSeq" id="WP_238996893.1">
    <property type="nucleotide sequence ID" value="NZ_CP060244.1"/>
</dbReference>
<dbReference type="AlphaFoldDB" id="A0A7H1NQL0"/>
<accession>A0A7H1NQL0</accession>
<feature type="compositionally biased region" description="Basic residues" evidence="1">
    <location>
        <begin position="186"/>
        <end position="201"/>
    </location>
</feature>
<feature type="chain" id="PRO_5028963008" evidence="2">
    <location>
        <begin position="26"/>
        <end position="215"/>
    </location>
</feature>
<gene>
    <name evidence="3" type="ORF">JGUZn3_08380</name>
</gene>
<sequence length="215" mass="23081">MSKRLFASFLAGIMLSSTAISPLFAAATPHHTSHKTKHSRHHKSHNTASSSTTPLMVPLTEQPGSELDKIARKLSADDLALAARHNENPLVLIGTAHISSRVDAKALFIQLQSAGMCGSAGCSTSVYLNKGGSWVNVLDSVSGPIAILPEEHDGMKDLLVDGTDKWIWHNGQYQDTITATPPPTRSNKRHPAKRKAHKAKSASKTSEEDTPPLKG</sequence>
<keyword evidence="4" id="KW-1185">Reference proteome</keyword>
<evidence type="ECO:0000313" key="3">
    <source>
        <dbReference type="EMBL" id="QNT78070.1"/>
    </source>
</evidence>
<dbReference type="Proteomes" id="UP000516349">
    <property type="component" value="Chromosome"/>
</dbReference>
<feature type="compositionally biased region" description="Basic residues" evidence="1">
    <location>
        <begin position="31"/>
        <end position="45"/>
    </location>
</feature>
<protein>
    <submittedName>
        <fullName evidence="3">Uncharacterized protein</fullName>
    </submittedName>
</protein>
<keyword evidence="2" id="KW-0732">Signal</keyword>
<organism evidence="3 4">
    <name type="scientific">Entomobacter blattae</name>
    <dbReference type="NCBI Taxonomy" id="2762277"/>
    <lineage>
        <taxon>Bacteria</taxon>
        <taxon>Pseudomonadati</taxon>
        <taxon>Pseudomonadota</taxon>
        <taxon>Alphaproteobacteria</taxon>
        <taxon>Acetobacterales</taxon>
        <taxon>Acetobacteraceae</taxon>
        <taxon>Entomobacter</taxon>
    </lineage>
</organism>
<name>A0A7H1NQL0_9PROT</name>
<reference evidence="3 4" key="1">
    <citation type="submission" date="2020-08" db="EMBL/GenBank/DDBJ databases">
        <title>Complete genome sequence of Entomobacter blattae G55GP.</title>
        <authorList>
            <person name="Poehlein A."/>
            <person name="Guzman J."/>
            <person name="Daniel R."/>
            <person name="Vilcinskas A."/>
        </authorList>
    </citation>
    <scope>NUCLEOTIDE SEQUENCE [LARGE SCALE GENOMIC DNA]</scope>
    <source>
        <strain evidence="3 4">G55GP</strain>
    </source>
</reference>
<feature type="signal peptide" evidence="2">
    <location>
        <begin position="1"/>
        <end position="25"/>
    </location>
</feature>
<dbReference type="KEGG" id="ebla:JGUZn3_08380"/>
<dbReference type="EMBL" id="CP060244">
    <property type="protein sequence ID" value="QNT78070.1"/>
    <property type="molecule type" value="Genomic_DNA"/>
</dbReference>
<proteinExistence type="predicted"/>
<evidence type="ECO:0000256" key="1">
    <source>
        <dbReference type="SAM" id="MobiDB-lite"/>
    </source>
</evidence>
<feature type="region of interest" description="Disordered" evidence="1">
    <location>
        <begin position="29"/>
        <end position="56"/>
    </location>
</feature>
<feature type="region of interest" description="Disordered" evidence="1">
    <location>
        <begin position="174"/>
        <end position="215"/>
    </location>
</feature>
<evidence type="ECO:0000313" key="4">
    <source>
        <dbReference type="Proteomes" id="UP000516349"/>
    </source>
</evidence>
<evidence type="ECO:0000256" key="2">
    <source>
        <dbReference type="SAM" id="SignalP"/>
    </source>
</evidence>